<accession>A0ABY1ACX5</accession>
<dbReference type="EMBL" id="FOCC01000011">
    <property type="protein sequence ID" value="SEM87039.1"/>
    <property type="molecule type" value="Genomic_DNA"/>
</dbReference>
<sequence length="276" mass="31713">MKRWLWWTIIGIILLVIFGGYAYTSKIQTRQYYENAIAEGKQHIKDGDYKAAKLSYRNALKKKPNDQLATVVLGQLNNYQRGLNEVNKRQYSKAKAHFQKASNVDAGSSMLVRRSAGMATELTEVLKERKIFTKAYRRAEILADNYEYTASNTKLAVILGYGSITEDYYQDLYQKAKKLKNKNDQILSSLGYTVDSDTDTSSDSSKNTKQNVIVSNHFSSDEVYQNITKKEIKQARKILKQRGLDEKAFTDEQVKQVIWRSKNEGKNIQDIADEFK</sequence>
<dbReference type="InterPro" id="IPR011990">
    <property type="entry name" value="TPR-like_helical_dom_sf"/>
</dbReference>
<dbReference type="Gene3D" id="1.25.40.10">
    <property type="entry name" value="Tetratricopeptide repeat domain"/>
    <property type="match status" value="1"/>
</dbReference>
<evidence type="ECO:0000256" key="1">
    <source>
        <dbReference type="SAM" id="Phobius"/>
    </source>
</evidence>
<dbReference type="SUPFAM" id="SSF48452">
    <property type="entry name" value="TPR-like"/>
    <property type="match status" value="1"/>
</dbReference>
<reference evidence="2 3" key="1">
    <citation type="submission" date="2016-10" db="EMBL/GenBank/DDBJ databases">
        <authorList>
            <person name="Varghese N."/>
            <person name="Submissions S."/>
        </authorList>
    </citation>
    <scope>NUCLEOTIDE SEQUENCE [LARGE SCALE GENOMIC DNA]</scope>
    <source>
        <strain evidence="2 3">WC1T17</strain>
    </source>
</reference>
<keyword evidence="1" id="KW-1133">Transmembrane helix</keyword>
<dbReference type="Proteomes" id="UP000182089">
    <property type="component" value="Unassembled WGS sequence"/>
</dbReference>
<proteinExistence type="predicted"/>
<evidence type="ECO:0000313" key="3">
    <source>
        <dbReference type="Proteomes" id="UP000182089"/>
    </source>
</evidence>
<keyword evidence="1" id="KW-0812">Transmembrane</keyword>
<protein>
    <recommendedName>
        <fullName evidence="4">Tetratricopeptide repeat protein</fullName>
    </recommendedName>
</protein>
<gene>
    <name evidence="2" type="ORF">SAMN05216431_11135</name>
</gene>
<evidence type="ECO:0000313" key="2">
    <source>
        <dbReference type="EMBL" id="SEM87039.1"/>
    </source>
</evidence>
<name>A0ABY1ACX5_9LACO</name>
<evidence type="ECO:0008006" key="4">
    <source>
        <dbReference type="Google" id="ProtNLM"/>
    </source>
</evidence>
<keyword evidence="1" id="KW-0472">Membrane</keyword>
<organism evidence="2 3">
    <name type="scientific">Ligilactobacillus ruminis</name>
    <dbReference type="NCBI Taxonomy" id="1623"/>
    <lineage>
        <taxon>Bacteria</taxon>
        <taxon>Bacillati</taxon>
        <taxon>Bacillota</taxon>
        <taxon>Bacilli</taxon>
        <taxon>Lactobacillales</taxon>
        <taxon>Lactobacillaceae</taxon>
        <taxon>Ligilactobacillus</taxon>
    </lineage>
</organism>
<comment type="caution">
    <text evidence="2">The sequence shown here is derived from an EMBL/GenBank/DDBJ whole genome shotgun (WGS) entry which is preliminary data.</text>
</comment>
<feature type="transmembrane region" description="Helical" evidence="1">
    <location>
        <begin position="6"/>
        <end position="24"/>
    </location>
</feature>